<dbReference type="CDD" id="cd06170">
    <property type="entry name" value="LuxR_C_like"/>
    <property type="match status" value="1"/>
</dbReference>
<evidence type="ECO:0000313" key="7">
    <source>
        <dbReference type="Proteomes" id="UP000198625"/>
    </source>
</evidence>
<feature type="transmembrane region" description="Helical" evidence="4">
    <location>
        <begin position="47"/>
        <end position="66"/>
    </location>
</feature>
<dbReference type="InterPro" id="IPR036259">
    <property type="entry name" value="MFS_trans_sf"/>
</dbReference>
<dbReference type="PROSITE" id="PS50043">
    <property type="entry name" value="HTH_LUXR_2"/>
    <property type="match status" value="1"/>
</dbReference>
<evidence type="ECO:0000313" key="6">
    <source>
        <dbReference type="EMBL" id="SDY55418.1"/>
    </source>
</evidence>
<feature type="domain" description="HTH luxR-type" evidence="5">
    <location>
        <begin position="387"/>
        <end position="452"/>
    </location>
</feature>
<feature type="transmembrane region" description="Helical" evidence="4">
    <location>
        <begin position="259"/>
        <end position="278"/>
    </location>
</feature>
<keyword evidence="4" id="KW-0472">Membrane</keyword>
<reference evidence="6 7" key="1">
    <citation type="submission" date="2016-10" db="EMBL/GenBank/DDBJ databases">
        <authorList>
            <person name="de Groot N.N."/>
        </authorList>
    </citation>
    <scope>NUCLEOTIDE SEQUENCE [LARGE SCALE GENOMIC DNA]</scope>
    <source>
        <strain evidence="6 7">DSM 21650</strain>
    </source>
</reference>
<proteinExistence type="predicted"/>
<dbReference type="InterPro" id="IPR036388">
    <property type="entry name" value="WH-like_DNA-bd_sf"/>
</dbReference>
<keyword evidence="2" id="KW-0238">DNA-binding</keyword>
<feature type="transmembrane region" description="Helical" evidence="4">
    <location>
        <begin position="160"/>
        <end position="180"/>
    </location>
</feature>
<name>A0A1H3KUH9_9FIRM</name>
<dbReference type="STRING" id="415015.SAMN05660462_00311"/>
<dbReference type="SMART" id="SM00421">
    <property type="entry name" value="HTH_LUXR"/>
    <property type="match status" value="1"/>
</dbReference>
<keyword evidence="4" id="KW-1133">Transmembrane helix</keyword>
<dbReference type="InterPro" id="IPR000792">
    <property type="entry name" value="Tscrpt_reg_LuxR_C"/>
</dbReference>
<dbReference type="SUPFAM" id="SSF46894">
    <property type="entry name" value="C-terminal effector domain of the bipartite response regulators"/>
    <property type="match status" value="1"/>
</dbReference>
<dbReference type="AlphaFoldDB" id="A0A1H3KUH9"/>
<organism evidence="6 7">
    <name type="scientific">Proteiniborus ethanoligenes</name>
    <dbReference type="NCBI Taxonomy" id="415015"/>
    <lineage>
        <taxon>Bacteria</taxon>
        <taxon>Bacillati</taxon>
        <taxon>Bacillota</taxon>
        <taxon>Clostridia</taxon>
        <taxon>Eubacteriales</taxon>
        <taxon>Proteiniborus</taxon>
    </lineage>
</organism>
<evidence type="ECO:0000259" key="5">
    <source>
        <dbReference type="PROSITE" id="PS50043"/>
    </source>
</evidence>
<keyword evidence="1" id="KW-0805">Transcription regulation</keyword>
<dbReference type="SUPFAM" id="SSF103473">
    <property type="entry name" value="MFS general substrate transporter"/>
    <property type="match status" value="1"/>
</dbReference>
<keyword evidence="4" id="KW-0812">Transmembrane</keyword>
<dbReference type="Pfam" id="PF00196">
    <property type="entry name" value="GerE"/>
    <property type="match status" value="1"/>
</dbReference>
<dbReference type="RefSeq" id="WP_091726246.1">
    <property type="nucleotide sequence ID" value="NZ_FNQE01000002.1"/>
</dbReference>
<dbReference type="Proteomes" id="UP000198625">
    <property type="component" value="Unassembled WGS sequence"/>
</dbReference>
<feature type="transmembrane region" description="Helical" evidence="4">
    <location>
        <begin position="233"/>
        <end position="252"/>
    </location>
</feature>
<feature type="transmembrane region" description="Helical" evidence="4">
    <location>
        <begin position="133"/>
        <end position="154"/>
    </location>
</feature>
<evidence type="ECO:0000256" key="2">
    <source>
        <dbReference type="ARBA" id="ARBA00023125"/>
    </source>
</evidence>
<evidence type="ECO:0000256" key="4">
    <source>
        <dbReference type="SAM" id="Phobius"/>
    </source>
</evidence>
<dbReference type="PANTHER" id="PTHR44688:SF16">
    <property type="entry name" value="DNA-BINDING TRANSCRIPTIONAL ACTIVATOR DEVR_DOSR"/>
    <property type="match status" value="1"/>
</dbReference>
<feature type="transmembrane region" description="Helical" evidence="4">
    <location>
        <begin position="316"/>
        <end position="340"/>
    </location>
</feature>
<dbReference type="GO" id="GO:0003677">
    <property type="term" value="F:DNA binding"/>
    <property type="evidence" value="ECO:0007669"/>
    <property type="project" value="UniProtKB-KW"/>
</dbReference>
<sequence>MNRKNFLLSTGIIALYFLWGGSAYISQMYRLHAFLSPEQVDIIAMRWNYIAQALGIILFSLFLWYAPSLASKPSTYAIGMFINAIVITVMLTWNNLFIIVFSGVIMNLFLGIFAAYQFAVLATQVPQQMRGRAFGFAYAIGSIGTYLISLMLNGRMMESGYVVLLYIGFILINMKLISAVQNLPISEENKRITLESFPSKSLLLQFIAVFLLMSLINSIGSNYQSSTIFHKKINFELARAFYALGLVIAGIIADKSRKYGALCCLASLFFPFAAIVLYKEPSFIFITWAFSYLLLGFYSVYRVIAFVDISSKKTEWLPLAGLGLCVGRVGEALSTFIPSALLHSSIFSTILIAALFMPLIILFIILFQRLYMTSLSIPKTQEDFYKEFENEYSLTNREREILRYVIKGYSNSEISSLAYISENTVKFHIKNILKKTNCSNRTEIMELLQKMELSTNDFMY</sequence>
<protein>
    <submittedName>
        <fullName evidence="6">Regulatory protein, luxR family</fullName>
    </submittedName>
</protein>
<dbReference type="GO" id="GO:0006355">
    <property type="term" value="P:regulation of DNA-templated transcription"/>
    <property type="evidence" value="ECO:0007669"/>
    <property type="project" value="InterPro"/>
</dbReference>
<dbReference type="PRINTS" id="PR00038">
    <property type="entry name" value="HTHLUXR"/>
</dbReference>
<keyword evidence="7" id="KW-1185">Reference proteome</keyword>
<feature type="transmembrane region" description="Helical" evidence="4">
    <location>
        <begin position="346"/>
        <end position="367"/>
    </location>
</feature>
<dbReference type="EMBL" id="FNQE01000002">
    <property type="protein sequence ID" value="SDY55418.1"/>
    <property type="molecule type" value="Genomic_DNA"/>
</dbReference>
<feature type="transmembrane region" description="Helical" evidence="4">
    <location>
        <begin position="201"/>
        <end position="221"/>
    </location>
</feature>
<evidence type="ECO:0000256" key="1">
    <source>
        <dbReference type="ARBA" id="ARBA00023015"/>
    </source>
</evidence>
<gene>
    <name evidence="6" type="ORF">SAMN05660462_00311</name>
</gene>
<feature type="transmembrane region" description="Helical" evidence="4">
    <location>
        <begin position="284"/>
        <end position="304"/>
    </location>
</feature>
<dbReference type="InterPro" id="IPR016032">
    <property type="entry name" value="Sig_transdc_resp-reg_C-effctor"/>
</dbReference>
<feature type="transmembrane region" description="Helical" evidence="4">
    <location>
        <begin position="97"/>
        <end position="121"/>
    </location>
</feature>
<keyword evidence="3" id="KW-0804">Transcription</keyword>
<dbReference type="PANTHER" id="PTHR44688">
    <property type="entry name" value="DNA-BINDING TRANSCRIPTIONAL ACTIVATOR DEVR_DOSR"/>
    <property type="match status" value="1"/>
</dbReference>
<accession>A0A1H3KUH9</accession>
<dbReference type="OrthoDB" id="1662986at2"/>
<dbReference type="Gene3D" id="1.10.10.10">
    <property type="entry name" value="Winged helix-like DNA-binding domain superfamily/Winged helix DNA-binding domain"/>
    <property type="match status" value="1"/>
</dbReference>
<feature type="transmembrane region" description="Helical" evidence="4">
    <location>
        <begin position="73"/>
        <end position="91"/>
    </location>
</feature>
<evidence type="ECO:0000256" key="3">
    <source>
        <dbReference type="ARBA" id="ARBA00023163"/>
    </source>
</evidence>